<accession>W6Q7E3</accession>
<dbReference type="AlphaFoldDB" id="W6Q7E3"/>
<organism evidence="2 3">
    <name type="scientific">Penicillium roqueforti (strain FM164)</name>
    <dbReference type="NCBI Taxonomy" id="1365484"/>
    <lineage>
        <taxon>Eukaryota</taxon>
        <taxon>Fungi</taxon>
        <taxon>Dikarya</taxon>
        <taxon>Ascomycota</taxon>
        <taxon>Pezizomycotina</taxon>
        <taxon>Eurotiomycetes</taxon>
        <taxon>Eurotiomycetidae</taxon>
        <taxon>Eurotiales</taxon>
        <taxon>Aspergillaceae</taxon>
        <taxon>Penicillium</taxon>
    </lineage>
</organism>
<gene>
    <name evidence="2" type="ORF">PROQFM164_S02g002411</name>
</gene>
<feature type="compositionally biased region" description="Polar residues" evidence="1">
    <location>
        <begin position="240"/>
        <end position="261"/>
    </location>
</feature>
<proteinExistence type="predicted"/>
<keyword evidence="3" id="KW-1185">Reference proteome</keyword>
<sequence length="381" mass="40774">METTNYLSLPAIAEFINAYEANPTAENVKIMVSALLTYAFDSNDGWVLKWQEDEENNHSNCFVVKASGDERSLHTIVKVVLDTSVSVQADWDQFVPRLLSAPLPDERCWAILIRGYKVRLYEYHRDQELPYRLIPCDFKVKDKLKHTVHIHKNPDAVNNILMSIPNQVPKPLGEGEQANPSPPVSVAETTGSEASPNATPETVRASGVDIESSSEDLTDTSGIKTPTEAEPVTEPEAIPQTKTATQVDSTTSQTKHTTANGTKAKVTPQAKVIPQAKATPPVKITPEVKAALLAKAAAKAKSATPVKPAAGVKTATPSKTASQVKSAAEFKSAAQAKNAAQVKSAAQAKAAILAKAVSGMKITPKVKPAKEIEVVAQTATN</sequence>
<protein>
    <submittedName>
        <fullName evidence="2">Genomic scaffold, ProqFM164S02</fullName>
    </submittedName>
</protein>
<reference evidence="2" key="1">
    <citation type="journal article" date="2014" name="Nat. Commun.">
        <title>Multiple recent horizontal transfers of a large genomic region in cheese making fungi.</title>
        <authorList>
            <person name="Cheeseman K."/>
            <person name="Ropars J."/>
            <person name="Renault P."/>
            <person name="Dupont J."/>
            <person name="Gouzy J."/>
            <person name="Branca A."/>
            <person name="Abraham A.L."/>
            <person name="Ceppi M."/>
            <person name="Conseiller E."/>
            <person name="Debuchy R."/>
            <person name="Malagnac F."/>
            <person name="Goarin A."/>
            <person name="Silar P."/>
            <person name="Lacoste S."/>
            <person name="Sallet E."/>
            <person name="Bensimon A."/>
            <person name="Giraud T."/>
            <person name="Brygoo Y."/>
        </authorList>
    </citation>
    <scope>NUCLEOTIDE SEQUENCE [LARGE SCALE GENOMIC DNA]</scope>
    <source>
        <strain evidence="2">FM164</strain>
    </source>
</reference>
<feature type="compositionally biased region" description="Low complexity" evidence="1">
    <location>
        <begin position="225"/>
        <end position="239"/>
    </location>
</feature>
<evidence type="ECO:0000313" key="2">
    <source>
        <dbReference type="EMBL" id="CDM32260.1"/>
    </source>
</evidence>
<dbReference type="EMBL" id="HG792016">
    <property type="protein sequence ID" value="CDM32260.1"/>
    <property type="molecule type" value="Genomic_DNA"/>
</dbReference>
<dbReference type="OrthoDB" id="4177946at2759"/>
<dbReference type="OMA" id="NDGWVLK"/>
<feature type="region of interest" description="Disordered" evidence="1">
    <location>
        <begin position="167"/>
        <end position="266"/>
    </location>
</feature>
<feature type="compositionally biased region" description="Polar residues" evidence="1">
    <location>
        <begin position="187"/>
        <end position="200"/>
    </location>
</feature>
<name>W6Q7E3_PENRF</name>
<evidence type="ECO:0000256" key="1">
    <source>
        <dbReference type="SAM" id="MobiDB-lite"/>
    </source>
</evidence>
<evidence type="ECO:0000313" key="3">
    <source>
        <dbReference type="Proteomes" id="UP000030686"/>
    </source>
</evidence>
<dbReference type="Proteomes" id="UP000030686">
    <property type="component" value="Unassembled WGS sequence"/>
</dbReference>